<dbReference type="Gene3D" id="3.40.1280.10">
    <property type="match status" value="1"/>
</dbReference>
<feature type="region of interest" description="Disordered" evidence="5">
    <location>
        <begin position="53"/>
        <end position="101"/>
    </location>
</feature>
<dbReference type="SUPFAM" id="SSF75217">
    <property type="entry name" value="alpha/beta knot"/>
    <property type="match status" value="1"/>
</dbReference>
<evidence type="ECO:0000256" key="1">
    <source>
        <dbReference type="ARBA" id="ARBA00007228"/>
    </source>
</evidence>
<dbReference type="InterPro" id="IPR013123">
    <property type="entry name" value="SpoU_subst-bd"/>
</dbReference>
<sequence>MAALIGGVKMGRGSLLRATTVLLETERSVRALRRKPVAVIHPDGKRETLIKSNLTADETKQKQERGRPPKRNALETGRTAGTSTDDERTLPVRTPGVKDQSGHLKFEKALPGDTRLAKVASVARSRSFREQQGRVLLEGRRLICDALRAGAAPQMLFFSRVEKLRELPLHELRHATLIKVKFEDIKMWSDLVSPQGVIAIFSKPDASCLTFPRALRQQSVPLSLICDNVQDAGTLGTLLRCAAAAGCDRALLTKGCVDAWEPKVLRAAMGAHFHLPILADLDWDDVVGHLPELLTIHVVDNSTMAIRGMVTGVVQKVGEAALVCGGTSNEEHVESTSEDEELPLPRLEPQAYHENWAQSSTALVVAGDTHGPSWEALRLVGETGGRKLFIPTDPGVDCLNAAMAASILLFEGRRQLLSAQKAPRRGPSEVR</sequence>
<dbReference type="EMBL" id="JAROKS010000025">
    <property type="protein sequence ID" value="KAK1786140.1"/>
    <property type="molecule type" value="Genomic_DNA"/>
</dbReference>
<keyword evidence="2" id="KW-0698">rRNA processing</keyword>
<evidence type="ECO:0000259" key="6">
    <source>
        <dbReference type="SMART" id="SM00967"/>
    </source>
</evidence>
<organism evidence="7 8">
    <name type="scientific">Electrophorus voltai</name>
    <dbReference type="NCBI Taxonomy" id="2609070"/>
    <lineage>
        <taxon>Eukaryota</taxon>
        <taxon>Metazoa</taxon>
        <taxon>Chordata</taxon>
        <taxon>Craniata</taxon>
        <taxon>Vertebrata</taxon>
        <taxon>Euteleostomi</taxon>
        <taxon>Actinopterygii</taxon>
        <taxon>Neopterygii</taxon>
        <taxon>Teleostei</taxon>
        <taxon>Ostariophysi</taxon>
        <taxon>Gymnotiformes</taxon>
        <taxon>Gymnotoidei</taxon>
        <taxon>Gymnotidae</taxon>
        <taxon>Electrophorus</taxon>
    </lineage>
</organism>
<evidence type="ECO:0000313" key="7">
    <source>
        <dbReference type="EMBL" id="KAK1786140.1"/>
    </source>
</evidence>
<dbReference type="Pfam" id="PF22435">
    <property type="entry name" value="MRM3-like_sub_bind"/>
    <property type="match status" value="1"/>
</dbReference>
<evidence type="ECO:0000256" key="2">
    <source>
        <dbReference type="ARBA" id="ARBA00022552"/>
    </source>
</evidence>
<dbReference type="InterPro" id="IPR051259">
    <property type="entry name" value="rRNA_Methyltransferase"/>
</dbReference>
<keyword evidence="8" id="KW-1185">Reference proteome</keyword>
<feature type="compositionally biased region" description="Basic and acidic residues" evidence="5">
    <location>
        <begin position="57"/>
        <end position="67"/>
    </location>
</feature>
<evidence type="ECO:0000256" key="3">
    <source>
        <dbReference type="ARBA" id="ARBA00022603"/>
    </source>
</evidence>
<reference evidence="7" key="1">
    <citation type="submission" date="2023-03" db="EMBL/GenBank/DDBJ databases">
        <title>Electrophorus voltai genome.</title>
        <authorList>
            <person name="Bian C."/>
        </authorList>
    </citation>
    <scope>NUCLEOTIDE SEQUENCE</scope>
    <source>
        <strain evidence="7">CB-2022</strain>
        <tissue evidence="7">Muscle</tissue>
    </source>
</reference>
<dbReference type="Gene3D" id="3.30.1330.30">
    <property type="match status" value="1"/>
</dbReference>
<dbReference type="GO" id="GO:0005737">
    <property type="term" value="C:cytoplasm"/>
    <property type="evidence" value="ECO:0007669"/>
    <property type="project" value="UniProtKB-ARBA"/>
</dbReference>
<dbReference type="GO" id="GO:0032259">
    <property type="term" value="P:methylation"/>
    <property type="evidence" value="ECO:0007669"/>
    <property type="project" value="UniProtKB-KW"/>
</dbReference>
<accession>A0AAD8YUY0</accession>
<proteinExistence type="inferred from homology"/>
<dbReference type="InterPro" id="IPR001537">
    <property type="entry name" value="SpoU_MeTrfase"/>
</dbReference>
<dbReference type="PANTHER" id="PTHR43191">
    <property type="entry name" value="RRNA METHYLTRANSFERASE 3"/>
    <property type="match status" value="1"/>
</dbReference>
<dbReference type="InterPro" id="IPR029064">
    <property type="entry name" value="Ribosomal_eL30-like_sf"/>
</dbReference>
<protein>
    <recommendedName>
        <fullName evidence="6">RNA 2-O ribose methyltransferase substrate binding domain-containing protein</fullName>
    </recommendedName>
</protein>
<comment type="caution">
    <text evidence="7">The sequence shown here is derived from an EMBL/GenBank/DDBJ whole genome shotgun (WGS) entry which is preliminary data.</text>
</comment>
<evidence type="ECO:0000313" key="8">
    <source>
        <dbReference type="Proteomes" id="UP001239994"/>
    </source>
</evidence>
<dbReference type="GO" id="GO:0006364">
    <property type="term" value="P:rRNA processing"/>
    <property type="evidence" value="ECO:0007669"/>
    <property type="project" value="UniProtKB-KW"/>
</dbReference>
<dbReference type="Pfam" id="PF00588">
    <property type="entry name" value="SpoU_methylase"/>
    <property type="match status" value="1"/>
</dbReference>
<name>A0AAD8YUY0_9TELE</name>
<dbReference type="GO" id="GO:0008173">
    <property type="term" value="F:RNA methyltransferase activity"/>
    <property type="evidence" value="ECO:0007669"/>
    <property type="project" value="InterPro"/>
</dbReference>
<keyword evidence="4" id="KW-0808">Transferase</keyword>
<dbReference type="InterPro" id="IPR029028">
    <property type="entry name" value="Alpha/beta_knot_MTases"/>
</dbReference>
<dbReference type="InterPro" id="IPR029026">
    <property type="entry name" value="tRNA_m1G_MTases_N"/>
</dbReference>
<gene>
    <name evidence="7" type="ORF">P4O66_017580</name>
</gene>
<evidence type="ECO:0000256" key="4">
    <source>
        <dbReference type="ARBA" id="ARBA00022679"/>
    </source>
</evidence>
<dbReference type="CDD" id="cd18106">
    <property type="entry name" value="SpoU-like_RNMTL1"/>
    <property type="match status" value="1"/>
</dbReference>
<comment type="similarity">
    <text evidence="1">Belongs to the class IV-like SAM-binding methyltransferase superfamily. RNA methyltransferase TrmH family.</text>
</comment>
<dbReference type="InterPro" id="IPR053888">
    <property type="entry name" value="MRM3-like_sub_bind"/>
</dbReference>
<dbReference type="AlphaFoldDB" id="A0AAD8YUY0"/>
<dbReference type="GO" id="GO:0003723">
    <property type="term" value="F:RNA binding"/>
    <property type="evidence" value="ECO:0007669"/>
    <property type="project" value="InterPro"/>
</dbReference>
<keyword evidence="3" id="KW-0489">Methyltransferase</keyword>
<dbReference type="PANTHER" id="PTHR43191:SF2">
    <property type="entry name" value="RRNA METHYLTRANSFERASE 3, MITOCHONDRIAL"/>
    <property type="match status" value="1"/>
</dbReference>
<dbReference type="Proteomes" id="UP001239994">
    <property type="component" value="Unassembled WGS sequence"/>
</dbReference>
<evidence type="ECO:0000256" key="5">
    <source>
        <dbReference type="SAM" id="MobiDB-lite"/>
    </source>
</evidence>
<dbReference type="SMART" id="SM00967">
    <property type="entry name" value="SpoU_sub_bind"/>
    <property type="match status" value="1"/>
</dbReference>
<feature type="domain" description="RNA 2-O ribose methyltransferase substrate binding" evidence="6">
    <location>
        <begin position="136"/>
        <end position="207"/>
    </location>
</feature>
<dbReference type="SUPFAM" id="SSF55315">
    <property type="entry name" value="L30e-like"/>
    <property type="match status" value="1"/>
</dbReference>